<evidence type="ECO:0000256" key="3">
    <source>
        <dbReference type="ARBA" id="ARBA00022946"/>
    </source>
</evidence>
<sequence length="265" mass="30942">MNNYFRKRFLSVVANQRMMSYLKANKIRFYKNVDIHPDKNGYLIQLDNRTIKTPLLNQLCVPTKRLAVAVANEWFMQTEVIDQHNMPLTAICNTAIDNPTNITQEELVDEILNFFHTDTICALAEEPEALMWLQKEKWTPIHEWFSKKFNVEVNASSDLFGLYQPDHTISTMKNFLMKLNRWQLCGVQAAVDSIKSFILPLCVIEKHISIEEALYLSRLELEFQIEKWGNVEYAHDIDRYNQQSLLTTAILVFHLSQSTLVEDLP</sequence>
<dbReference type="InterPro" id="IPR011419">
    <property type="entry name" value="ATP12_ATP_synth-F1-assembly"/>
</dbReference>
<organism evidence="6">
    <name type="scientific">Hydractinia symbiolongicarpus</name>
    <name type="common">Hermit crab hydroid</name>
    <dbReference type="NCBI Taxonomy" id="13093"/>
    <lineage>
        <taxon>Eukaryota</taxon>
        <taxon>Metazoa</taxon>
        <taxon>Cnidaria</taxon>
        <taxon>Hydrozoa</taxon>
        <taxon>Hydroidolina</taxon>
        <taxon>Anthoathecata</taxon>
        <taxon>Filifera</taxon>
        <taxon>Hydractiniidae</taxon>
        <taxon>Hydractinia</taxon>
    </lineage>
</organism>
<dbReference type="PANTHER" id="PTHR21013:SF10">
    <property type="entry name" value="ATP SYNTHASE MITOCHONDRIAL F1 COMPLEX ASSEMBLY FACTOR 2"/>
    <property type="match status" value="1"/>
</dbReference>
<keyword evidence="3" id="KW-0809">Transit peptide</keyword>
<dbReference type="AlphaFoldDB" id="E5EWA5"/>
<evidence type="ECO:0000256" key="4">
    <source>
        <dbReference type="ARBA" id="ARBA00023128"/>
    </source>
</evidence>
<dbReference type="GO" id="GO:0033615">
    <property type="term" value="P:mitochondrial proton-transporting ATP synthase complex assembly"/>
    <property type="evidence" value="ECO:0007669"/>
    <property type="project" value="TreeGrafter"/>
</dbReference>
<evidence type="ECO:0000256" key="5">
    <source>
        <dbReference type="ARBA" id="ARBA00023186"/>
    </source>
</evidence>
<dbReference type="Gene3D" id="3.30.2180.10">
    <property type="entry name" value="ATP12-like"/>
    <property type="match status" value="1"/>
</dbReference>
<dbReference type="OrthoDB" id="5673at2759"/>
<name>E5EWA5_HYDSY</name>
<dbReference type="Pfam" id="PF07542">
    <property type="entry name" value="ATP12"/>
    <property type="match status" value="1"/>
</dbReference>
<dbReference type="InterPro" id="IPR042272">
    <property type="entry name" value="ATP12_ATP_synth-F1-assembly_N"/>
</dbReference>
<proteinExistence type="inferred from homology"/>
<keyword evidence="4" id="KW-0496">Mitochondrion</keyword>
<dbReference type="PANTHER" id="PTHR21013">
    <property type="entry name" value="ATP SYNTHASE MITOCHONDRIAL F1 COMPLEX ASSEMBLY FACTOR 2/ATP12 PROTEIN, MITOCHONDRIAL PRECURSOR"/>
    <property type="match status" value="1"/>
</dbReference>
<accession>E5EWA5</accession>
<dbReference type="Gene3D" id="1.10.3580.10">
    <property type="entry name" value="ATP12 ATPase"/>
    <property type="match status" value="1"/>
</dbReference>
<dbReference type="GO" id="GO:0005739">
    <property type="term" value="C:mitochondrion"/>
    <property type="evidence" value="ECO:0007669"/>
    <property type="project" value="UniProtKB-SubCell"/>
</dbReference>
<evidence type="ECO:0000256" key="1">
    <source>
        <dbReference type="ARBA" id="ARBA00004173"/>
    </source>
</evidence>
<dbReference type="EMBL" id="HM017511">
    <property type="protein sequence ID" value="ADR32100.1"/>
    <property type="molecule type" value="Genomic_DNA"/>
</dbReference>
<evidence type="ECO:0000313" key="6">
    <source>
        <dbReference type="EMBL" id="ADR32100.1"/>
    </source>
</evidence>
<comment type="subcellular location">
    <subcellularLocation>
        <location evidence="1">Mitochondrion</location>
    </subcellularLocation>
</comment>
<dbReference type="InterPro" id="IPR023335">
    <property type="entry name" value="ATP12_ortho_dom_sf"/>
</dbReference>
<reference evidence="6" key="1">
    <citation type="journal article" date="2011" name="Mol. Biol. Evol.">
        <title>Genetic diversity of the allodeterminant alr2 in Hydractinia symbiolongicarpus.</title>
        <authorList>
            <person name="Rosengarten R.D."/>
            <person name="Moreno M.A."/>
            <person name="Lakkis F.G."/>
            <person name="Buss L.W."/>
            <person name="Dellaporta S.L."/>
        </authorList>
    </citation>
    <scope>NUCLEOTIDE SEQUENCE</scope>
</reference>
<keyword evidence="5" id="KW-0143">Chaperone</keyword>
<protein>
    <submittedName>
        <fullName evidence="6">ATP synthase</fullName>
    </submittedName>
</protein>
<dbReference type="SUPFAM" id="SSF160909">
    <property type="entry name" value="ATP12-like"/>
    <property type="match status" value="1"/>
</dbReference>
<evidence type="ECO:0000256" key="2">
    <source>
        <dbReference type="ARBA" id="ARBA00008231"/>
    </source>
</evidence>
<comment type="similarity">
    <text evidence="2">Belongs to the ATP12 family.</text>
</comment>